<feature type="binding site" evidence="19">
    <location>
        <position position="725"/>
    </location>
    <ligand>
        <name>ATP</name>
        <dbReference type="ChEBI" id="CHEBI:30616"/>
    </ligand>
</feature>
<dbReference type="Pfam" id="PF13393">
    <property type="entry name" value="tRNA-synt_His"/>
    <property type="match status" value="1"/>
</dbReference>
<comment type="similarity">
    <text evidence="15">Belongs to the protein kinase superfamily. Ser/Thr protein kinase family. GCN2 subfamily.</text>
</comment>
<keyword evidence="8 19" id="KW-0547">Nucleotide-binding</keyword>
<reference evidence="25" key="1">
    <citation type="submission" date="2018-06" db="EMBL/GenBank/DDBJ databases">
        <authorList>
            <person name="Guldener U."/>
        </authorList>
    </citation>
    <scope>NUCLEOTIDE SEQUENCE [LARGE SCALE GENOMIC DNA]</scope>
    <source>
        <strain evidence="25">UTAD17</strain>
    </source>
</reference>
<evidence type="ECO:0000256" key="6">
    <source>
        <dbReference type="ARBA" id="ARBA00022679"/>
    </source>
</evidence>
<dbReference type="Pfam" id="PF00069">
    <property type="entry name" value="Pkinase"/>
    <property type="match status" value="3"/>
</dbReference>
<dbReference type="PROSITE" id="PS00107">
    <property type="entry name" value="PROTEIN_KINASE_ATP"/>
    <property type="match status" value="1"/>
</dbReference>
<dbReference type="GO" id="GO:0005524">
    <property type="term" value="F:ATP binding"/>
    <property type="evidence" value="ECO:0007669"/>
    <property type="project" value="UniProtKB-UniRule"/>
</dbReference>
<dbReference type="Pfam" id="PF12745">
    <property type="entry name" value="HGTP_anticodon2"/>
    <property type="match status" value="2"/>
</dbReference>
<evidence type="ECO:0000256" key="12">
    <source>
        <dbReference type="ARBA" id="ARBA00022884"/>
    </source>
</evidence>
<dbReference type="PANTHER" id="PTHR11042">
    <property type="entry name" value="EUKARYOTIC TRANSLATION INITIATION FACTOR 2-ALPHA KINASE EIF2-ALPHA KINASE -RELATED"/>
    <property type="match status" value="1"/>
</dbReference>
<dbReference type="Gene3D" id="3.30.200.20">
    <property type="entry name" value="Phosphorylase Kinase, domain 1"/>
    <property type="match status" value="1"/>
</dbReference>
<dbReference type="GO" id="GO:0140469">
    <property type="term" value="P:GCN2-mediated signaling"/>
    <property type="evidence" value="ECO:0007669"/>
    <property type="project" value="UniProtKB-ARBA"/>
</dbReference>
<keyword evidence="7" id="KW-0677">Repeat</keyword>
<evidence type="ECO:0000256" key="2">
    <source>
        <dbReference type="ARBA" id="ARBA00012513"/>
    </source>
</evidence>
<dbReference type="EMBL" id="UFAJ01000282">
    <property type="protein sequence ID" value="SSD60148.1"/>
    <property type="molecule type" value="Genomic_DNA"/>
</dbReference>
<evidence type="ECO:0000256" key="8">
    <source>
        <dbReference type="ARBA" id="ARBA00022741"/>
    </source>
</evidence>
<dbReference type="VEuPathDB" id="FungiDB:SCODWIG_01909"/>
<feature type="region of interest" description="Disordered" evidence="21">
    <location>
        <begin position="829"/>
        <end position="895"/>
    </location>
</feature>
<keyword evidence="4" id="KW-0723">Serine/threonine-protein kinase</keyword>
<dbReference type="CDD" id="cd14012">
    <property type="entry name" value="PK_eIF2AK_GCN2_rpt1"/>
    <property type="match status" value="1"/>
</dbReference>
<evidence type="ECO:0000256" key="14">
    <source>
        <dbReference type="ARBA" id="ARBA00023159"/>
    </source>
</evidence>
<dbReference type="CDD" id="cd23823">
    <property type="entry name" value="RWD_GCN2"/>
    <property type="match status" value="1"/>
</dbReference>
<dbReference type="InterPro" id="IPR000719">
    <property type="entry name" value="Prot_kinase_dom"/>
</dbReference>
<dbReference type="SUPFAM" id="SSF56112">
    <property type="entry name" value="Protein kinase-like (PK-like)"/>
    <property type="match status" value="2"/>
</dbReference>
<evidence type="ECO:0000256" key="21">
    <source>
        <dbReference type="SAM" id="MobiDB-lite"/>
    </source>
</evidence>
<evidence type="ECO:0000256" key="20">
    <source>
        <dbReference type="SAM" id="Coils"/>
    </source>
</evidence>
<keyword evidence="10 19" id="KW-0067">ATP-binding</keyword>
<dbReference type="GO" id="GO:0000077">
    <property type="term" value="P:DNA damage checkpoint signaling"/>
    <property type="evidence" value="ECO:0007669"/>
    <property type="project" value="UniProtKB-ARBA"/>
</dbReference>
<dbReference type="FunFam" id="1.10.510.10:FF:001061">
    <property type="entry name" value="eIF-2-alpha kinase GCN2"/>
    <property type="match status" value="1"/>
</dbReference>
<keyword evidence="13" id="KW-0346">Stress response</keyword>
<proteinExistence type="inferred from homology"/>
<feature type="compositionally biased region" description="Low complexity" evidence="21">
    <location>
        <begin position="1770"/>
        <end position="1780"/>
    </location>
</feature>
<dbReference type="InterPro" id="IPR006575">
    <property type="entry name" value="RWD_dom"/>
</dbReference>
<dbReference type="FunFam" id="3.30.200.20:FF:000379">
    <property type="entry name" value="eIF-2-alpha kinase GCN2"/>
    <property type="match status" value="1"/>
</dbReference>
<evidence type="ECO:0000256" key="15">
    <source>
        <dbReference type="ARBA" id="ARBA00037982"/>
    </source>
</evidence>
<dbReference type="Proteomes" id="UP000262825">
    <property type="component" value="Unassembled WGS sequence"/>
</dbReference>
<dbReference type="SMART" id="SM00591">
    <property type="entry name" value="RWD"/>
    <property type="match status" value="1"/>
</dbReference>
<evidence type="ECO:0000313" key="25">
    <source>
        <dbReference type="Proteomes" id="UP000262825"/>
    </source>
</evidence>
<keyword evidence="14" id="KW-0010">Activator</keyword>
<dbReference type="InterPro" id="IPR008271">
    <property type="entry name" value="Ser/Thr_kinase_AS"/>
</dbReference>
<dbReference type="Gene3D" id="1.10.510.10">
    <property type="entry name" value="Transferase(Phosphotransferase) domain 1"/>
    <property type="match status" value="2"/>
</dbReference>
<evidence type="ECO:0000259" key="23">
    <source>
        <dbReference type="PROSITE" id="PS50908"/>
    </source>
</evidence>
<evidence type="ECO:0000256" key="9">
    <source>
        <dbReference type="ARBA" id="ARBA00022777"/>
    </source>
</evidence>
<dbReference type="SUPFAM" id="SSF54495">
    <property type="entry name" value="UBC-like"/>
    <property type="match status" value="1"/>
</dbReference>
<dbReference type="PROSITE" id="PS50011">
    <property type="entry name" value="PROTEIN_KINASE_DOM"/>
    <property type="match status" value="2"/>
</dbReference>
<dbReference type="SUPFAM" id="SSF55681">
    <property type="entry name" value="Class II aaRS and biotin synthetases"/>
    <property type="match status" value="1"/>
</dbReference>
<dbReference type="Gene3D" id="3.10.110.10">
    <property type="entry name" value="Ubiquitin Conjugating Enzyme"/>
    <property type="match status" value="1"/>
</dbReference>
<comment type="catalytic activity">
    <reaction evidence="17">
        <text>L-seryl-[protein] + ATP = O-phospho-L-seryl-[protein] + ADP + H(+)</text>
        <dbReference type="Rhea" id="RHEA:17989"/>
        <dbReference type="Rhea" id="RHEA-COMP:9863"/>
        <dbReference type="Rhea" id="RHEA-COMP:11604"/>
        <dbReference type="ChEBI" id="CHEBI:15378"/>
        <dbReference type="ChEBI" id="CHEBI:29999"/>
        <dbReference type="ChEBI" id="CHEBI:30616"/>
        <dbReference type="ChEBI" id="CHEBI:83421"/>
        <dbReference type="ChEBI" id="CHEBI:456216"/>
        <dbReference type="EC" id="2.7.11.1"/>
    </reaction>
</comment>
<name>A0A376B632_9ASCO</name>
<dbReference type="PANTHER" id="PTHR11042:SF136">
    <property type="entry name" value="EIF-2-ALPHA KINASE GCN2"/>
    <property type="match status" value="1"/>
</dbReference>
<dbReference type="GO" id="GO:1990625">
    <property type="term" value="P:negative regulation of cytoplasmic translational initiation in response to stress"/>
    <property type="evidence" value="ECO:0007669"/>
    <property type="project" value="TreeGrafter"/>
</dbReference>
<evidence type="ECO:0000256" key="1">
    <source>
        <dbReference type="ARBA" id="ARBA00004496"/>
    </source>
</evidence>
<dbReference type="GO" id="GO:0005829">
    <property type="term" value="C:cytosol"/>
    <property type="evidence" value="ECO:0007669"/>
    <property type="project" value="TreeGrafter"/>
</dbReference>
<dbReference type="GO" id="GO:0000049">
    <property type="term" value="F:tRNA binding"/>
    <property type="evidence" value="ECO:0007669"/>
    <property type="project" value="UniProtKB-KW"/>
</dbReference>
<dbReference type="PROSITE" id="PS50908">
    <property type="entry name" value="RWD"/>
    <property type="match status" value="1"/>
</dbReference>
<dbReference type="InterPro" id="IPR024435">
    <property type="entry name" value="HisRS-related_dom"/>
</dbReference>
<feature type="domain" description="RWD" evidence="23">
    <location>
        <begin position="21"/>
        <end position="132"/>
    </location>
</feature>
<keyword evidence="9 24" id="KW-0418">Kinase</keyword>
<evidence type="ECO:0000259" key="22">
    <source>
        <dbReference type="PROSITE" id="PS50011"/>
    </source>
</evidence>
<evidence type="ECO:0000256" key="5">
    <source>
        <dbReference type="ARBA" id="ARBA00022555"/>
    </source>
</evidence>
<evidence type="ECO:0000256" key="10">
    <source>
        <dbReference type="ARBA" id="ARBA00022840"/>
    </source>
</evidence>
<evidence type="ECO:0000256" key="3">
    <source>
        <dbReference type="ARBA" id="ARBA00022490"/>
    </source>
</evidence>
<keyword evidence="12" id="KW-0694">RNA-binding</keyword>
<sequence length="2003" mass="227280">MDVTGTTSNLSLDEYYAMQKDEIEVIRSIYSTDFKNLTVQKSKWDKNPQIVFEISLRSVRKEPAELSLVLNITLPPTYPNAEPIIKFKELENIVYSQVQKLEKRIHEIYLASKGEQIIYEITLMVQENIDEFQVNANNPQSLEEERFQRLKFEREKFQEEQEKLKAQEEQVKLKEQQLVDELVEKELQRRQFVTYSNHQTMLDSSESSLSSHIHGSTHSDLSVTGNNNDFGYNNLQHTDANHNTVTANINNDSAVHESPMNGVNSMLVTAHKFNNNYMKKDKSIDLLPPQEWVNSGQAYVFAKTIKGKLPNNVYYRFRAVVNPQSIILTNDVLSFAAQYLVKPFIPPDSPLASSLAVSGMMDNFYYLLTEVSLDNPYFNTSNGKKEISNLEKELESLLRVSHENVYKLYAYTVERTGTNNSNFCWKIRLLTEYGNTNAIGDIISSVGYINLATSRGWLIRLLEGLEALHKNGLIHKYINLETVHLSKDLDFGTTIPKLMHSTYAFILISMLSRYPNKSKSTAYTNIDLISCSWMPPELLEKDAKRSRKTDIWELGVLFVKMISGIDTTLNFPTPSDFFASVEMDSSLEDFLKTMLNDNPKKRCSPLELLPMKFLRTNIDPNIAKFKLLTLPEKSISSTSLIKRQHSNISFVDDVKSIKTGTSRATSQSDRRRSFNIGSRFSSVTSAFKSRYATDFEEIAVLGKGAFGQVVKARNLLDSRYYAIKKVRQTETKLSTILSEVMLLASLNHQYVVRYYAAWLEETAPIAYNETVFDSSSEENSDDADGFSNTDANGRSETTDSYLKLRTGFPSATNSNWDFISNSFQNTNNNISTNTSKNTNDDDDDDDVNNNNTLSNNDSFPEIVFENSTDEEDNGEDEEYDSNNDILSTSDSESEDQDIALELDFGDMKKKHMKSTISNYEKSTLYIQMEYCENRTLYDLIHAENLSRQKDEYWRLFRQMLEALSYIHSQGIIHRDLKPMNIFIDESLNIKIGDFGLATNIHKPVELLKLDSIASANGTTSTSTANTNITGDLTSAIGTALYVASEVLTGHGQYNEKIDMYSLGIIFFEMIYPFSTGMERVNVIRRLRSPSIDFPSDFDQHKFKTEKKIIKSLLNHDPNKRPSAKELLKSGWLPVKHQDEIVKEALKNLGDPSSPWQQQVREGLFNQTYSLTTDILFDDTTNTAQSKTTPNFNAILNSQMKKFVENIFQLHGGVETSAPPIIFPKNPIYSNQNVYELLDRGGAVLQLQYDLTYPMARYLSKNASSLSSSSSSVSNSVSKQYRIQHVYRPPLHELASLEPRKFREVDFDIISTNASESPFHDAESMKIIDEIIAKLPVFKKTNTYFVINHAEILENVFNFCSIDRAQRTLVSHLLSQVGFTKTFKEASQELKLQLNLTSTSLNDLELFDFKSDFESTKKKLAKLMSESPYWGKMEESLNHLSKILNFLKQFGVNRHIVISPLSNYNFAFYKNGVMFQAVYDDGRLKQLIATGGRYDSLISLITRPSGGKTKNIKRPVGFNLAWETMFYVVSNYFKLASGRKIKKRSKFLKETELDWKPKRCDVIVASFTNAMLNTFGVVILNELWKAGISADIIRDCFNVDDVVTTAQKDGVEWIVLIKQQQLNSYMGTPHSGHNKRYYKPLRIKKLGNNPIDVDLDLDEFIILFKREELRKNKYLNEILFSGNILGEDGLWNWGPASSSSVASNNLFNASFGSAAARMKNMGFESTKRIMDTGAPISNSSLNYNNGNVMINRYQMHNSKNNADYDDDDYDANGNSNNNGNSIVSNSFTKNLDGNIILGSENTNNTVDNMNNSFLLSNINNNSTSNTNNLHENILDLDTLASHSVSNNVDNVGNNNGMVNVDGAKNGNNNNNNNNKSLVHDFNRQKVVYIPNMATRSKKNSRKEKWKYEESAREASKQIVQSLASAPIFEVDALREETLEIISITSLQQKDEWLRKVFGSGANSAPRSFATSIYNNLSKEAAKGTRWAILHSNKTGKSCVVDLQR</sequence>
<dbReference type="SMART" id="SM00220">
    <property type="entry name" value="S_TKc"/>
    <property type="match status" value="1"/>
</dbReference>
<dbReference type="InterPro" id="IPR050339">
    <property type="entry name" value="CC_SR_Kinase"/>
</dbReference>
<dbReference type="GO" id="GO:0004694">
    <property type="term" value="F:eukaryotic translation initiation factor 2alpha kinase activity"/>
    <property type="evidence" value="ECO:0007669"/>
    <property type="project" value="UniProtKB-ARBA"/>
</dbReference>
<dbReference type="FunFam" id="1.10.510.10:FF:000856">
    <property type="entry name" value="eIF-2-alpha kinase GCN2"/>
    <property type="match status" value="1"/>
</dbReference>
<keyword evidence="5" id="KW-0820">tRNA-binding</keyword>
<dbReference type="InterPro" id="IPR011009">
    <property type="entry name" value="Kinase-like_dom_sf"/>
</dbReference>
<dbReference type="Gene3D" id="3.40.50.800">
    <property type="entry name" value="Anticodon-binding domain"/>
    <property type="match status" value="1"/>
</dbReference>
<dbReference type="EC" id="2.7.11.1" evidence="2"/>
<gene>
    <name evidence="24" type="ORF">SCODWIG_01909</name>
</gene>
<dbReference type="InterPro" id="IPR017441">
    <property type="entry name" value="Protein_kinase_ATP_BS"/>
</dbReference>
<protein>
    <recommendedName>
        <fullName evidence="18">eIF-2-alpha kinase GCN2</fullName>
        <ecNumber evidence="2">2.7.11.1</ecNumber>
    </recommendedName>
</protein>
<dbReference type="InterPro" id="IPR016135">
    <property type="entry name" value="UBQ-conjugating_enzyme/RWD"/>
</dbReference>
<keyword evidence="25" id="KW-1185">Reference proteome</keyword>
<evidence type="ECO:0000256" key="4">
    <source>
        <dbReference type="ARBA" id="ARBA00022527"/>
    </source>
</evidence>
<organism evidence="24 25">
    <name type="scientific">Saccharomycodes ludwigii</name>
    <dbReference type="NCBI Taxonomy" id="36035"/>
    <lineage>
        <taxon>Eukaryota</taxon>
        <taxon>Fungi</taxon>
        <taxon>Dikarya</taxon>
        <taxon>Ascomycota</taxon>
        <taxon>Saccharomycotina</taxon>
        <taxon>Saccharomycetes</taxon>
        <taxon>Saccharomycodales</taxon>
        <taxon>Saccharomycodaceae</taxon>
        <taxon>Saccharomycodes</taxon>
    </lineage>
</organism>
<dbReference type="Gene3D" id="3.30.930.10">
    <property type="entry name" value="Bira Bifunctional Protein, Domain 2"/>
    <property type="match status" value="1"/>
</dbReference>
<keyword evidence="3" id="KW-0963">Cytoplasm</keyword>
<comment type="catalytic activity">
    <reaction evidence="16">
        <text>L-threonyl-[protein] + ATP = O-phospho-L-threonyl-[protein] + ADP + H(+)</text>
        <dbReference type="Rhea" id="RHEA:46608"/>
        <dbReference type="Rhea" id="RHEA-COMP:11060"/>
        <dbReference type="Rhea" id="RHEA-COMP:11605"/>
        <dbReference type="ChEBI" id="CHEBI:15378"/>
        <dbReference type="ChEBI" id="CHEBI:30013"/>
        <dbReference type="ChEBI" id="CHEBI:30616"/>
        <dbReference type="ChEBI" id="CHEBI:61977"/>
        <dbReference type="ChEBI" id="CHEBI:456216"/>
        <dbReference type="EC" id="2.7.11.1"/>
    </reaction>
</comment>
<feature type="region of interest" description="Disordered" evidence="21">
    <location>
        <begin position="1758"/>
        <end position="1780"/>
    </location>
</feature>
<feature type="coiled-coil region" evidence="20">
    <location>
        <begin position="147"/>
        <end position="184"/>
    </location>
</feature>
<accession>A0A376B632</accession>
<evidence type="ECO:0000256" key="17">
    <source>
        <dbReference type="ARBA" id="ARBA00048679"/>
    </source>
</evidence>
<feature type="domain" description="Protein kinase" evidence="22">
    <location>
        <begin position="299"/>
        <end position="614"/>
    </location>
</feature>
<evidence type="ECO:0000313" key="24">
    <source>
        <dbReference type="EMBL" id="SSD60148.1"/>
    </source>
</evidence>
<feature type="compositionally biased region" description="Low complexity" evidence="21">
    <location>
        <begin position="848"/>
        <end position="858"/>
    </location>
</feature>
<evidence type="ECO:0000256" key="16">
    <source>
        <dbReference type="ARBA" id="ARBA00047899"/>
    </source>
</evidence>
<keyword evidence="11" id="KW-0810">Translation regulation</keyword>
<keyword evidence="6" id="KW-0808">Transferase</keyword>
<evidence type="ECO:0000256" key="18">
    <source>
        <dbReference type="ARBA" id="ARBA00073598"/>
    </source>
</evidence>
<dbReference type="PROSITE" id="PS00108">
    <property type="entry name" value="PROTEIN_KINASE_ST"/>
    <property type="match status" value="1"/>
</dbReference>
<dbReference type="GO" id="GO:0009893">
    <property type="term" value="P:positive regulation of metabolic process"/>
    <property type="evidence" value="ECO:0007669"/>
    <property type="project" value="UniProtKB-ARBA"/>
</dbReference>
<dbReference type="Pfam" id="PF05773">
    <property type="entry name" value="RWD"/>
    <property type="match status" value="1"/>
</dbReference>
<dbReference type="FunFam" id="3.10.110.10:FF:000050">
    <property type="entry name" value="eIF-2-alpha kinase GCN2"/>
    <property type="match status" value="1"/>
</dbReference>
<evidence type="ECO:0000256" key="11">
    <source>
        <dbReference type="ARBA" id="ARBA00022845"/>
    </source>
</evidence>
<feature type="compositionally biased region" description="Polar residues" evidence="21">
    <location>
        <begin position="786"/>
        <end position="797"/>
    </location>
</feature>
<dbReference type="InterPro" id="IPR036621">
    <property type="entry name" value="Anticodon-bd_dom_sf"/>
</dbReference>
<dbReference type="InterPro" id="IPR041715">
    <property type="entry name" value="HisRS-like_core"/>
</dbReference>
<keyword evidence="20" id="KW-0175">Coiled coil</keyword>
<feature type="domain" description="Protein kinase" evidence="22">
    <location>
        <begin position="695"/>
        <end position="1132"/>
    </location>
</feature>
<dbReference type="InterPro" id="IPR045864">
    <property type="entry name" value="aa-tRNA-synth_II/BPL/LPL"/>
</dbReference>
<comment type="subcellular location">
    <subcellularLocation>
        <location evidence="1">Cytoplasm</location>
    </subcellularLocation>
</comment>
<evidence type="ECO:0000256" key="13">
    <source>
        <dbReference type="ARBA" id="ARBA00023016"/>
    </source>
</evidence>
<dbReference type="GO" id="GO:0005634">
    <property type="term" value="C:nucleus"/>
    <property type="evidence" value="ECO:0007669"/>
    <property type="project" value="TreeGrafter"/>
</dbReference>
<evidence type="ECO:0000256" key="7">
    <source>
        <dbReference type="ARBA" id="ARBA00022737"/>
    </source>
</evidence>
<feature type="region of interest" description="Disordered" evidence="21">
    <location>
        <begin position="776"/>
        <end position="797"/>
    </location>
</feature>
<evidence type="ECO:0000256" key="19">
    <source>
        <dbReference type="PROSITE-ProRule" id="PRU10141"/>
    </source>
</evidence>
<feature type="compositionally biased region" description="Acidic residues" evidence="21">
    <location>
        <begin position="867"/>
        <end position="881"/>
    </location>
</feature>
<dbReference type="CDD" id="cd14046">
    <property type="entry name" value="STKc_EIF2AK4_GCN2_rpt2"/>
    <property type="match status" value="1"/>
</dbReference>